<dbReference type="AlphaFoldDB" id="A0A0B7JD62"/>
<dbReference type="Gene3D" id="1.20.1270.340">
    <property type="match status" value="1"/>
</dbReference>
<dbReference type="Pfam" id="PF07445">
    <property type="entry name" value="PriC"/>
    <property type="match status" value="1"/>
</dbReference>
<accession>A0A0B7JD62</accession>
<dbReference type="InterPro" id="IPR038338">
    <property type="entry name" value="PriC_sf"/>
</dbReference>
<dbReference type="Proteomes" id="UP000241426">
    <property type="component" value="Unassembled WGS sequence"/>
</dbReference>
<dbReference type="InterPro" id="IPR010890">
    <property type="entry name" value="PriC"/>
</dbReference>
<dbReference type="eggNOG" id="COG3923">
    <property type="taxonomic scope" value="Bacteria"/>
</dbReference>
<sequence length="183" mass="21650">MIDLSRLQILIEQLQHQAAETDRIRGEAQRPLFDQQLFRHRSKLLTPCVTEIAQELAALQKEQQAGRLLPERTQHVCEKLIAQIHAVQREFATQQIRKNEPKQAIGKRRSINEIYQDLNQHRDWERRLKSMLRDKEALLNRCGSQFEQQQSQKEILVLEGRISRCQTAIVKLEEEINRRERKG</sequence>
<evidence type="ECO:0000313" key="1">
    <source>
        <dbReference type="EMBL" id="PSV01607.1"/>
    </source>
</evidence>
<protein>
    <submittedName>
        <fullName evidence="1">Prepilin peptidase</fullName>
    </submittedName>
</protein>
<name>A0A0B7JD62_9GAMM</name>
<gene>
    <name evidence="1" type="ORF">C9J27_00680</name>
</gene>
<evidence type="ECO:0000313" key="2">
    <source>
        <dbReference type="Proteomes" id="UP000241426"/>
    </source>
</evidence>
<organism evidence="1 2">
    <name type="scientific">Photobacterium kishitanii</name>
    <dbReference type="NCBI Taxonomy" id="318456"/>
    <lineage>
        <taxon>Bacteria</taxon>
        <taxon>Pseudomonadati</taxon>
        <taxon>Pseudomonadota</taxon>
        <taxon>Gammaproteobacteria</taxon>
        <taxon>Vibrionales</taxon>
        <taxon>Vibrionaceae</taxon>
        <taxon>Photobacterium</taxon>
    </lineage>
</organism>
<comment type="caution">
    <text evidence="1">The sequence shown here is derived from an EMBL/GenBank/DDBJ whole genome shotgun (WGS) entry which is preliminary data.</text>
</comment>
<dbReference type="RefSeq" id="WP_036795545.1">
    <property type="nucleotide sequence ID" value="NZ_JAUZMX010000001.1"/>
</dbReference>
<dbReference type="GeneID" id="29943710"/>
<accession>A0A2T3KNF4</accession>
<proteinExistence type="predicted"/>
<reference evidence="1 2" key="1">
    <citation type="submission" date="2018-01" db="EMBL/GenBank/DDBJ databases">
        <title>Whole genome sequencing of Histamine producing bacteria.</title>
        <authorList>
            <person name="Butler K."/>
        </authorList>
    </citation>
    <scope>NUCLEOTIDE SEQUENCE [LARGE SCALE GENOMIC DNA]</scope>
    <source>
        <strain evidence="1 2">FS-7.2</strain>
    </source>
</reference>
<dbReference type="EMBL" id="PYNF01000001">
    <property type="protein sequence ID" value="PSV01607.1"/>
    <property type="molecule type" value="Genomic_DNA"/>
</dbReference>